<dbReference type="AlphaFoldDB" id="A0A0C3BTM5"/>
<feature type="region of interest" description="Disordered" evidence="1">
    <location>
        <begin position="202"/>
        <end position="295"/>
    </location>
</feature>
<proteinExistence type="predicted"/>
<feature type="compositionally biased region" description="Polar residues" evidence="1">
    <location>
        <begin position="207"/>
        <end position="252"/>
    </location>
</feature>
<gene>
    <name evidence="3" type="ORF">M413DRAFT_449740</name>
</gene>
<organism evidence="3 4">
    <name type="scientific">Hebeloma cylindrosporum</name>
    <dbReference type="NCBI Taxonomy" id="76867"/>
    <lineage>
        <taxon>Eukaryota</taxon>
        <taxon>Fungi</taxon>
        <taxon>Dikarya</taxon>
        <taxon>Basidiomycota</taxon>
        <taxon>Agaricomycotina</taxon>
        <taxon>Agaricomycetes</taxon>
        <taxon>Agaricomycetidae</taxon>
        <taxon>Agaricales</taxon>
        <taxon>Agaricineae</taxon>
        <taxon>Hymenogastraceae</taxon>
        <taxon>Hebeloma</taxon>
    </lineage>
</organism>
<sequence length="295" mass="30755">MATPGALQIDDRNPLIYYSPNASWTRGGNASDYESTSTFTSTPGASASITFSGIGISVWGTIDRLDTPSFVLSSYSVDGGLATTHNATTQSQFQFQENFFQSGTLAPASHTLVINYLASGGRYFIDYFLVTPSNSPTSAATSPSPLSSSSSSSSALSTATTAAGAKAHVPIGAIVGGSIGGLAFIIIIAFVLWLVNRKLKRGRPDSAQPSSTAPFTPVSATEQYQPPSGTYNVSASRTTPSQFSYPTPSTPSRGIIPPSKTAQGAAHLSTHQAPFESASDSHTYSDSLDPPRYEG</sequence>
<dbReference type="Gene3D" id="2.60.120.260">
    <property type="entry name" value="Galactose-binding domain-like"/>
    <property type="match status" value="1"/>
</dbReference>
<dbReference type="EMBL" id="KN831820">
    <property type="protein sequence ID" value="KIM35444.1"/>
    <property type="molecule type" value="Genomic_DNA"/>
</dbReference>
<evidence type="ECO:0000313" key="3">
    <source>
        <dbReference type="EMBL" id="KIM35444.1"/>
    </source>
</evidence>
<keyword evidence="2" id="KW-0472">Membrane</keyword>
<reference evidence="3 4" key="1">
    <citation type="submission" date="2014-04" db="EMBL/GenBank/DDBJ databases">
        <authorList>
            <consortium name="DOE Joint Genome Institute"/>
            <person name="Kuo A."/>
            <person name="Gay G."/>
            <person name="Dore J."/>
            <person name="Kohler A."/>
            <person name="Nagy L.G."/>
            <person name="Floudas D."/>
            <person name="Copeland A."/>
            <person name="Barry K.W."/>
            <person name="Cichocki N."/>
            <person name="Veneault-Fourrey C."/>
            <person name="LaButti K."/>
            <person name="Lindquist E.A."/>
            <person name="Lipzen A."/>
            <person name="Lundell T."/>
            <person name="Morin E."/>
            <person name="Murat C."/>
            <person name="Sun H."/>
            <person name="Tunlid A."/>
            <person name="Henrissat B."/>
            <person name="Grigoriev I.V."/>
            <person name="Hibbett D.S."/>
            <person name="Martin F."/>
            <person name="Nordberg H.P."/>
            <person name="Cantor M.N."/>
            <person name="Hua S.X."/>
        </authorList>
    </citation>
    <scope>NUCLEOTIDE SEQUENCE [LARGE SCALE GENOMIC DNA]</scope>
    <source>
        <strain evidence="4">h7</strain>
    </source>
</reference>
<keyword evidence="2" id="KW-0812">Transmembrane</keyword>
<reference evidence="4" key="2">
    <citation type="submission" date="2015-01" db="EMBL/GenBank/DDBJ databases">
        <title>Evolutionary Origins and Diversification of the Mycorrhizal Mutualists.</title>
        <authorList>
            <consortium name="DOE Joint Genome Institute"/>
            <consortium name="Mycorrhizal Genomics Consortium"/>
            <person name="Kohler A."/>
            <person name="Kuo A."/>
            <person name="Nagy L.G."/>
            <person name="Floudas D."/>
            <person name="Copeland A."/>
            <person name="Barry K.W."/>
            <person name="Cichocki N."/>
            <person name="Veneault-Fourrey C."/>
            <person name="LaButti K."/>
            <person name="Lindquist E.A."/>
            <person name="Lipzen A."/>
            <person name="Lundell T."/>
            <person name="Morin E."/>
            <person name="Murat C."/>
            <person name="Riley R."/>
            <person name="Ohm R."/>
            <person name="Sun H."/>
            <person name="Tunlid A."/>
            <person name="Henrissat B."/>
            <person name="Grigoriev I.V."/>
            <person name="Hibbett D.S."/>
            <person name="Martin F."/>
        </authorList>
    </citation>
    <scope>NUCLEOTIDE SEQUENCE [LARGE SCALE GENOMIC DNA]</scope>
    <source>
        <strain evidence="4">h7</strain>
    </source>
</reference>
<dbReference type="Proteomes" id="UP000053424">
    <property type="component" value="Unassembled WGS sequence"/>
</dbReference>
<feature type="transmembrane region" description="Helical" evidence="2">
    <location>
        <begin position="171"/>
        <end position="195"/>
    </location>
</feature>
<dbReference type="CDD" id="cd12087">
    <property type="entry name" value="TM_EGFR-like"/>
    <property type="match status" value="1"/>
</dbReference>
<evidence type="ECO:0000256" key="1">
    <source>
        <dbReference type="SAM" id="MobiDB-lite"/>
    </source>
</evidence>
<evidence type="ECO:0000313" key="4">
    <source>
        <dbReference type="Proteomes" id="UP000053424"/>
    </source>
</evidence>
<evidence type="ECO:0000256" key="2">
    <source>
        <dbReference type="SAM" id="Phobius"/>
    </source>
</evidence>
<keyword evidence="4" id="KW-1185">Reference proteome</keyword>
<protein>
    <submittedName>
        <fullName evidence="3">Uncharacterized protein</fullName>
    </submittedName>
</protein>
<dbReference type="HOGENOM" id="CLU_983673_0_0_1"/>
<name>A0A0C3BTM5_HEBCY</name>
<keyword evidence="2" id="KW-1133">Transmembrane helix</keyword>
<accession>A0A0C3BTM5</accession>
<dbReference type="STRING" id="686832.A0A0C3BTM5"/>
<dbReference type="OrthoDB" id="3265734at2759"/>